<comment type="caution">
    <text evidence="3">The sequence shown here is derived from an EMBL/GenBank/DDBJ whole genome shotgun (WGS) entry which is preliminary data.</text>
</comment>
<keyword evidence="4" id="KW-1185">Reference proteome</keyword>
<protein>
    <submittedName>
        <fullName evidence="3">PIG-L family deacetylase</fullName>
    </submittedName>
</protein>
<keyword evidence="1" id="KW-0862">Zinc</keyword>
<feature type="region of interest" description="Disordered" evidence="2">
    <location>
        <begin position="227"/>
        <end position="249"/>
    </location>
</feature>
<proteinExistence type="predicted"/>
<dbReference type="AlphaFoldDB" id="A0A939PAC2"/>
<evidence type="ECO:0000313" key="3">
    <source>
        <dbReference type="EMBL" id="MBO2448472.1"/>
    </source>
</evidence>
<accession>A0A939PAC2</accession>
<dbReference type="PANTHER" id="PTHR12993">
    <property type="entry name" value="N-ACETYLGLUCOSAMINYL-PHOSPHATIDYLINOSITOL DE-N-ACETYLASE-RELATED"/>
    <property type="match status" value="1"/>
</dbReference>
<dbReference type="Gene3D" id="3.40.50.10320">
    <property type="entry name" value="LmbE-like"/>
    <property type="match status" value="1"/>
</dbReference>
<evidence type="ECO:0000313" key="4">
    <source>
        <dbReference type="Proteomes" id="UP000669179"/>
    </source>
</evidence>
<dbReference type="RefSeq" id="WP_208256100.1">
    <property type="nucleotide sequence ID" value="NZ_JAGEOJ010000005.1"/>
</dbReference>
<dbReference type="Proteomes" id="UP000669179">
    <property type="component" value="Unassembled WGS sequence"/>
</dbReference>
<evidence type="ECO:0000256" key="2">
    <source>
        <dbReference type="SAM" id="MobiDB-lite"/>
    </source>
</evidence>
<dbReference type="PANTHER" id="PTHR12993:SF26">
    <property type="entry name" value="1D-MYO-INOSITOL 2-ACETAMIDO-2-DEOXY-ALPHA-D-GLUCOPYRANOSIDE DEACETYLASE"/>
    <property type="match status" value="1"/>
</dbReference>
<gene>
    <name evidence="3" type="ORF">J4573_15325</name>
</gene>
<dbReference type="Pfam" id="PF02585">
    <property type="entry name" value="PIG-L"/>
    <property type="match status" value="1"/>
</dbReference>
<feature type="compositionally biased region" description="Basic and acidic residues" evidence="2">
    <location>
        <begin position="228"/>
        <end position="249"/>
    </location>
</feature>
<dbReference type="GO" id="GO:0016137">
    <property type="term" value="P:glycoside metabolic process"/>
    <property type="evidence" value="ECO:0007669"/>
    <property type="project" value="UniProtKB-ARBA"/>
</dbReference>
<name>A0A939PAC2_9ACTN</name>
<dbReference type="InterPro" id="IPR024078">
    <property type="entry name" value="LmbE-like_dom_sf"/>
</dbReference>
<dbReference type="EMBL" id="JAGEOJ010000005">
    <property type="protein sequence ID" value="MBO2448472.1"/>
    <property type="molecule type" value="Genomic_DNA"/>
</dbReference>
<dbReference type="GO" id="GO:0016811">
    <property type="term" value="F:hydrolase activity, acting on carbon-nitrogen (but not peptide) bonds, in linear amides"/>
    <property type="evidence" value="ECO:0007669"/>
    <property type="project" value="TreeGrafter"/>
</dbReference>
<dbReference type="SUPFAM" id="SSF102588">
    <property type="entry name" value="LmbE-like"/>
    <property type="match status" value="1"/>
</dbReference>
<dbReference type="InterPro" id="IPR003737">
    <property type="entry name" value="GlcNAc_PI_deacetylase-related"/>
</dbReference>
<evidence type="ECO:0000256" key="1">
    <source>
        <dbReference type="ARBA" id="ARBA00022833"/>
    </source>
</evidence>
<organism evidence="3 4">
    <name type="scientific">Actinomadura barringtoniae</name>
    <dbReference type="NCBI Taxonomy" id="1427535"/>
    <lineage>
        <taxon>Bacteria</taxon>
        <taxon>Bacillati</taxon>
        <taxon>Actinomycetota</taxon>
        <taxon>Actinomycetes</taxon>
        <taxon>Streptosporangiales</taxon>
        <taxon>Thermomonosporaceae</taxon>
        <taxon>Actinomadura</taxon>
    </lineage>
</organism>
<sequence>MGRRGLRAGAGAATLLAVVAAVGVGGHRSHGVASRTAHAAGRTTPTAAPRASHVQIVAHPDDDLYFMNPDVEQAIKAGDPVATIYVEAAEANGRNARRGQGRTAPVDYTSYSAARHEGVRRAYARMATGSPQARWIASTISTAAGPVEMDHLQDAPQVRLVFLDVGTWRRPGGMQRLSGLWDGSVRALDTRPARGSLAPARLSYTRNELIAQLAGLLARLRPTVVRAQDPDPERGYDRKGKGHRIDHPDHTATAQLAWRAIWRYESSAHLPVVTEFYRGYDNRHWPHNLDASAERDKMALIGTYGDADLQVGRTGDLNGWPQSTRARYPGTTGWIAPLADGRMAAVAVVSGRVTFWEETAPNGAWRAGRPISSPGFISDLSLLALPGGRLAVFGVRVSAGSSITAPRYRILYATRPRPGGDFGRWQDLGNPAGHATARQRDVGAPVPAIDGRGRITIFSRNGGLGVSGRTQRADGSFGPWQDLGGHRIEDGLATGTDATGRIELFGAATPVGWRWDRPSGTPGLWHWRQREPGAPMGRGTYTATPGPVTGPLTMSTDTKGGGLTLLARVPETASTLAFRASRPGGSWTAVPTDLAGPGGHGPIGSAGASVLAGRDDLGTVAISDTGAWTHSGPLFVHAPGIALDAQGQPVIAALGVDGRLNIARRSASSAWRWQEVS</sequence>
<reference evidence="3" key="1">
    <citation type="submission" date="2021-03" db="EMBL/GenBank/DDBJ databases">
        <authorList>
            <person name="Kanchanasin P."/>
            <person name="Saeng-In P."/>
            <person name="Phongsopitanun W."/>
            <person name="Yuki M."/>
            <person name="Kudo T."/>
            <person name="Ohkuma M."/>
            <person name="Tanasupawat S."/>
        </authorList>
    </citation>
    <scope>NUCLEOTIDE SEQUENCE</scope>
    <source>
        <strain evidence="3">GKU 128</strain>
    </source>
</reference>